<dbReference type="PANTHER" id="PTHR48016:SF5">
    <property type="entry name" value="MITOGEN-ACTIVATED PROTEIN KINASE KINASE KINASE 5"/>
    <property type="match status" value="1"/>
</dbReference>
<evidence type="ECO:0000256" key="4">
    <source>
        <dbReference type="ARBA" id="ARBA00022777"/>
    </source>
</evidence>
<reference evidence="7 8" key="1">
    <citation type="journal article" date="2023" name="G3 (Bethesda)">
        <title>A chromosome-length genome assembly and annotation of blackberry (Rubus argutus, cv. 'Hillquist').</title>
        <authorList>
            <person name="Bruna T."/>
            <person name="Aryal R."/>
            <person name="Dudchenko O."/>
            <person name="Sargent D.J."/>
            <person name="Mead D."/>
            <person name="Buti M."/>
            <person name="Cavallini A."/>
            <person name="Hytonen T."/>
            <person name="Andres J."/>
            <person name="Pham M."/>
            <person name="Weisz D."/>
            <person name="Mascagni F."/>
            <person name="Usai G."/>
            <person name="Natali L."/>
            <person name="Bassil N."/>
            <person name="Fernandez G.E."/>
            <person name="Lomsadze A."/>
            <person name="Armour M."/>
            <person name="Olukolu B."/>
            <person name="Poorten T."/>
            <person name="Britton C."/>
            <person name="Davik J."/>
            <person name="Ashrafi H."/>
            <person name="Aiden E.L."/>
            <person name="Borodovsky M."/>
            <person name="Worthington M."/>
        </authorList>
    </citation>
    <scope>NUCLEOTIDE SEQUENCE [LARGE SCALE GENOMIC DNA]</scope>
    <source>
        <strain evidence="7">PI 553951</strain>
    </source>
</reference>
<evidence type="ECO:0000256" key="1">
    <source>
        <dbReference type="ARBA" id="ARBA00006529"/>
    </source>
</evidence>
<keyword evidence="5" id="KW-0067">ATP-binding</keyword>
<dbReference type="SUPFAM" id="SSF56112">
    <property type="entry name" value="Protein kinase-like (PK-like)"/>
    <property type="match status" value="1"/>
</dbReference>
<dbReference type="GO" id="GO:0005737">
    <property type="term" value="C:cytoplasm"/>
    <property type="evidence" value="ECO:0007669"/>
    <property type="project" value="TreeGrafter"/>
</dbReference>
<name>A0AAW1YJR1_RUBAR</name>
<evidence type="ECO:0000313" key="8">
    <source>
        <dbReference type="Proteomes" id="UP001457282"/>
    </source>
</evidence>
<proteinExistence type="inferred from homology"/>
<feature type="domain" description="Protein kinase" evidence="6">
    <location>
        <begin position="36"/>
        <end position="319"/>
    </location>
</feature>
<keyword evidence="4" id="KW-0418">Kinase</keyword>
<dbReference type="InterPro" id="IPR011009">
    <property type="entry name" value="Kinase-like_dom_sf"/>
</dbReference>
<dbReference type="Proteomes" id="UP001457282">
    <property type="component" value="Unassembled WGS sequence"/>
</dbReference>
<dbReference type="GO" id="GO:0005524">
    <property type="term" value="F:ATP binding"/>
    <property type="evidence" value="ECO:0007669"/>
    <property type="project" value="UniProtKB-KW"/>
</dbReference>
<keyword evidence="3" id="KW-0547">Nucleotide-binding</keyword>
<gene>
    <name evidence="7" type="ORF">M0R45_004411</name>
</gene>
<keyword evidence="8" id="KW-1185">Reference proteome</keyword>
<dbReference type="GO" id="GO:0004709">
    <property type="term" value="F:MAP kinase kinase kinase activity"/>
    <property type="evidence" value="ECO:0007669"/>
    <property type="project" value="TreeGrafter"/>
</dbReference>
<keyword evidence="2" id="KW-0808">Transferase</keyword>
<evidence type="ECO:0000256" key="5">
    <source>
        <dbReference type="ARBA" id="ARBA00022840"/>
    </source>
</evidence>
<dbReference type="PANTHER" id="PTHR48016">
    <property type="entry name" value="MAP KINASE KINASE KINASE SSK2-RELATED-RELATED"/>
    <property type="match status" value="1"/>
</dbReference>
<evidence type="ECO:0000259" key="6">
    <source>
        <dbReference type="PROSITE" id="PS50011"/>
    </source>
</evidence>
<accession>A0AAW1YJR1</accession>
<dbReference type="Gene3D" id="1.10.510.10">
    <property type="entry name" value="Transferase(Phosphotransferase) domain 1"/>
    <property type="match status" value="1"/>
</dbReference>
<evidence type="ECO:0000313" key="7">
    <source>
        <dbReference type="EMBL" id="KAK9948852.1"/>
    </source>
</evidence>
<dbReference type="EMBL" id="JBEDUW010000001">
    <property type="protein sequence ID" value="KAK9948852.1"/>
    <property type="molecule type" value="Genomic_DNA"/>
</dbReference>
<evidence type="ECO:0000256" key="2">
    <source>
        <dbReference type="ARBA" id="ARBA00022679"/>
    </source>
</evidence>
<dbReference type="Pfam" id="PF00069">
    <property type="entry name" value="Pkinase"/>
    <property type="match status" value="1"/>
</dbReference>
<organism evidence="7 8">
    <name type="scientific">Rubus argutus</name>
    <name type="common">Southern blackberry</name>
    <dbReference type="NCBI Taxonomy" id="59490"/>
    <lineage>
        <taxon>Eukaryota</taxon>
        <taxon>Viridiplantae</taxon>
        <taxon>Streptophyta</taxon>
        <taxon>Embryophyta</taxon>
        <taxon>Tracheophyta</taxon>
        <taxon>Spermatophyta</taxon>
        <taxon>Magnoliopsida</taxon>
        <taxon>eudicotyledons</taxon>
        <taxon>Gunneridae</taxon>
        <taxon>Pentapetalae</taxon>
        <taxon>rosids</taxon>
        <taxon>fabids</taxon>
        <taxon>Rosales</taxon>
        <taxon>Rosaceae</taxon>
        <taxon>Rosoideae</taxon>
        <taxon>Rosoideae incertae sedis</taxon>
        <taxon>Rubus</taxon>
    </lineage>
</organism>
<protein>
    <recommendedName>
        <fullName evidence="6">Protein kinase domain-containing protein</fullName>
    </recommendedName>
</protein>
<sequence>METLVVVKETLTTVKRIEDNGVGKQDKVVVQNLIEFQKGKVIGYGLFGPRYVASNRETGALCSMKEIELSPNGPISAECLKREIELLSKMKHPNIVEYYGSKKVGDRFHIYQEYVHPGSLNIYINERYGAITEPIVRKFTRQIMSGLAYLHSQYIAHRSIKGANLLVDSCGVVKLADFGMAQQVGGSFFILNSDHILLLSLSTISSHLTQLSGHEGGNICEEGSPYWLAPEAIIYGSHSLLASDIWSLGCTVIEMFTGRPPWSEHASVQEALFKIASGKDTPQFPETLSSEGKNFLRCCLQRNPADRPTAAMLLEHPFLKNSQHTGN</sequence>
<dbReference type="PROSITE" id="PS50011">
    <property type="entry name" value="PROTEIN_KINASE_DOM"/>
    <property type="match status" value="1"/>
</dbReference>
<comment type="caution">
    <text evidence="7">The sequence shown here is derived from an EMBL/GenBank/DDBJ whole genome shotgun (WGS) entry which is preliminary data.</text>
</comment>
<comment type="similarity">
    <text evidence="1">Belongs to the protein kinase superfamily. STE Ser/Thr protein kinase family. MAP kinase kinase kinase subfamily.</text>
</comment>
<dbReference type="InterPro" id="IPR050538">
    <property type="entry name" value="MAP_kinase_kinase_kinase"/>
</dbReference>
<dbReference type="PIRSF" id="PIRSF000654">
    <property type="entry name" value="Integrin-linked_kinase"/>
    <property type="match status" value="1"/>
</dbReference>
<dbReference type="InterPro" id="IPR000719">
    <property type="entry name" value="Prot_kinase_dom"/>
</dbReference>
<dbReference type="AlphaFoldDB" id="A0AAW1YJR1"/>
<evidence type="ECO:0000256" key="3">
    <source>
        <dbReference type="ARBA" id="ARBA00022741"/>
    </source>
</evidence>